<dbReference type="GO" id="GO:0003700">
    <property type="term" value="F:DNA-binding transcription factor activity"/>
    <property type="evidence" value="ECO:0007669"/>
    <property type="project" value="InterPro"/>
</dbReference>
<dbReference type="Proteomes" id="UP000245535">
    <property type="component" value="Unassembled WGS sequence"/>
</dbReference>
<dbReference type="InterPro" id="IPR037923">
    <property type="entry name" value="HTH-like"/>
</dbReference>
<evidence type="ECO:0000313" key="5">
    <source>
        <dbReference type="EMBL" id="PWJ39182.1"/>
    </source>
</evidence>
<keyword evidence="6" id="KW-1185">Reference proteome</keyword>
<dbReference type="SMART" id="SM00342">
    <property type="entry name" value="HTH_ARAC"/>
    <property type="match status" value="1"/>
</dbReference>
<proteinExistence type="predicted"/>
<sequence length="289" mass="34032">MHEEISKVQFNNQKQPIGIEIIRISDLFQKNTPLETPHRAQFFQILWIEKGETIHQVDFIDHKLNENDLLFIPFNAINKFGANGGHSYDGKIILFTDDFFCATQTHSNYLNRSLLWNSLYERLPLFIGTEVSLKNVIKSISTELALPFDEIDESILRNDLHNFMLHAERVFQKTGIKIIENSPQKEVLLSFHQLLQENFWKEKSVQFYASQLNQTEKQLHKITTNLIDKTPKQLIDECIVLHAKRMLVHDQKNVKEISYELGFEDPSYFTKYFKKHTQQSPIHFKTQLK</sequence>
<evidence type="ECO:0000313" key="6">
    <source>
        <dbReference type="Proteomes" id="UP000245535"/>
    </source>
</evidence>
<evidence type="ECO:0000256" key="2">
    <source>
        <dbReference type="ARBA" id="ARBA00023125"/>
    </source>
</evidence>
<dbReference type="InterPro" id="IPR018060">
    <property type="entry name" value="HTH_AraC"/>
</dbReference>
<dbReference type="PROSITE" id="PS01124">
    <property type="entry name" value="HTH_ARAC_FAMILY_2"/>
    <property type="match status" value="1"/>
</dbReference>
<organism evidence="5 6">
    <name type="scientific">Sediminitomix flava</name>
    <dbReference type="NCBI Taxonomy" id="379075"/>
    <lineage>
        <taxon>Bacteria</taxon>
        <taxon>Pseudomonadati</taxon>
        <taxon>Bacteroidota</taxon>
        <taxon>Cytophagia</taxon>
        <taxon>Cytophagales</taxon>
        <taxon>Flammeovirgaceae</taxon>
        <taxon>Sediminitomix</taxon>
    </lineage>
</organism>
<keyword evidence="3" id="KW-0804">Transcription</keyword>
<feature type="domain" description="HTH araC/xylS-type" evidence="4">
    <location>
        <begin position="189"/>
        <end position="287"/>
    </location>
</feature>
<evidence type="ECO:0000256" key="1">
    <source>
        <dbReference type="ARBA" id="ARBA00023015"/>
    </source>
</evidence>
<dbReference type="SUPFAM" id="SSF46689">
    <property type="entry name" value="Homeodomain-like"/>
    <property type="match status" value="1"/>
</dbReference>
<evidence type="ECO:0000256" key="3">
    <source>
        <dbReference type="ARBA" id="ARBA00023163"/>
    </source>
</evidence>
<dbReference type="EMBL" id="QGDO01000006">
    <property type="protein sequence ID" value="PWJ39182.1"/>
    <property type="molecule type" value="Genomic_DNA"/>
</dbReference>
<dbReference type="SUPFAM" id="SSF51215">
    <property type="entry name" value="Regulatory protein AraC"/>
    <property type="match status" value="1"/>
</dbReference>
<accession>A0A315Z641</accession>
<dbReference type="AlphaFoldDB" id="A0A315Z641"/>
<keyword evidence="1" id="KW-0805">Transcription regulation</keyword>
<name>A0A315Z641_SEDFL</name>
<dbReference type="Pfam" id="PF12833">
    <property type="entry name" value="HTH_18"/>
    <property type="match status" value="1"/>
</dbReference>
<gene>
    <name evidence="5" type="ORF">BC781_10683</name>
</gene>
<dbReference type="PANTHER" id="PTHR43280">
    <property type="entry name" value="ARAC-FAMILY TRANSCRIPTIONAL REGULATOR"/>
    <property type="match status" value="1"/>
</dbReference>
<comment type="caution">
    <text evidence="5">The sequence shown here is derived from an EMBL/GenBank/DDBJ whole genome shotgun (WGS) entry which is preliminary data.</text>
</comment>
<dbReference type="PANTHER" id="PTHR43280:SF32">
    <property type="entry name" value="TRANSCRIPTIONAL REGULATORY PROTEIN"/>
    <property type="match status" value="1"/>
</dbReference>
<dbReference type="GO" id="GO:0043565">
    <property type="term" value="F:sequence-specific DNA binding"/>
    <property type="evidence" value="ECO:0007669"/>
    <property type="project" value="InterPro"/>
</dbReference>
<protein>
    <submittedName>
        <fullName evidence="5">AraC-like DNA-binding protein</fullName>
    </submittedName>
</protein>
<dbReference type="OrthoDB" id="9793451at2"/>
<dbReference type="InterPro" id="IPR009057">
    <property type="entry name" value="Homeodomain-like_sf"/>
</dbReference>
<keyword evidence="2 5" id="KW-0238">DNA-binding</keyword>
<reference evidence="5 6" key="1">
    <citation type="submission" date="2018-03" db="EMBL/GenBank/DDBJ databases">
        <title>Genomic Encyclopedia of Archaeal and Bacterial Type Strains, Phase II (KMG-II): from individual species to whole genera.</title>
        <authorList>
            <person name="Goeker M."/>
        </authorList>
    </citation>
    <scope>NUCLEOTIDE SEQUENCE [LARGE SCALE GENOMIC DNA]</scope>
    <source>
        <strain evidence="5 6">DSM 28229</strain>
    </source>
</reference>
<evidence type="ECO:0000259" key="4">
    <source>
        <dbReference type="PROSITE" id="PS01124"/>
    </source>
</evidence>
<dbReference type="RefSeq" id="WP_109620984.1">
    <property type="nucleotide sequence ID" value="NZ_QGDO01000006.1"/>
</dbReference>
<dbReference type="Gene3D" id="1.10.10.60">
    <property type="entry name" value="Homeodomain-like"/>
    <property type="match status" value="1"/>
</dbReference>